<dbReference type="CAZy" id="GH5">
    <property type="family name" value="Glycoside Hydrolase Family 5"/>
</dbReference>
<feature type="compositionally biased region" description="Low complexity" evidence="4">
    <location>
        <begin position="445"/>
        <end position="467"/>
    </location>
</feature>
<dbReference type="KEGG" id="ske:Sked_05710"/>
<dbReference type="Pfam" id="PF00150">
    <property type="entry name" value="Cellulase"/>
    <property type="match status" value="1"/>
</dbReference>
<evidence type="ECO:0000256" key="1">
    <source>
        <dbReference type="ARBA" id="ARBA00022801"/>
    </source>
</evidence>
<feature type="compositionally biased region" description="Low complexity" evidence="4">
    <location>
        <begin position="11"/>
        <end position="47"/>
    </location>
</feature>
<evidence type="ECO:0000256" key="3">
    <source>
        <dbReference type="RuleBase" id="RU361153"/>
    </source>
</evidence>
<evidence type="ECO:0000259" key="5">
    <source>
        <dbReference type="Pfam" id="PF00150"/>
    </source>
</evidence>
<dbReference type="OrthoDB" id="4771662at2"/>
<dbReference type="SUPFAM" id="SSF51445">
    <property type="entry name" value="(Trans)glycosidases"/>
    <property type="match status" value="1"/>
</dbReference>
<dbReference type="InterPro" id="IPR017853">
    <property type="entry name" value="GH"/>
</dbReference>
<dbReference type="PANTHER" id="PTHR31297:SF13">
    <property type="entry name" value="PUTATIVE-RELATED"/>
    <property type="match status" value="1"/>
</dbReference>
<dbReference type="AlphaFoldDB" id="D1BAI0"/>
<keyword evidence="1 3" id="KW-0378">Hydrolase</keyword>
<dbReference type="InterPro" id="IPR001547">
    <property type="entry name" value="Glyco_hydro_5"/>
</dbReference>
<feature type="region of interest" description="Disordered" evidence="4">
    <location>
        <begin position="442"/>
        <end position="470"/>
    </location>
</feature>
<dbReference type="GO" id="GO:0009251">
    <property type="term" value="P:glucan catabolic process"/>
    <property type="evidence" value="ECO:0007669"/>
    <property type="project" value="TreeGrafter"/>
</dbReference>
<dbReference type="InterPro" id="IPR050386">
    <property type="entry name" value="Glycosyl_hydrolase_5"/>
</dbReference>
<evidence type="ECO:0000313" key="6">
    <source>
        <dbReference type="EMBL" id="ACZ20531.1"/>
    </source>
</evidence>
<dbReference type="RefSeq" id="WP_012865600.1">
    <property type="nucleotide sequence ID" value="NC_013521.1"/>
</dbReference>
<accession>D1BAI0</accession>
<gene>
    <name evidence="6" type="ordered locus">Sked_05710</name>
</gene>
<sequence length="601" mass="64223">MTPLDHTDPQTESTSASPRTSAASAFTTTVSRAGGPPAGRPAGVVRRNGTQVVDGAGERALFRGVGIGTWLLPEGYMWRLPHVDPAAGSGVPAQSPREIEALVARLVGDERAAAFWAGFREAFFTRSDVDRIAAEGFDHVRLPINARVVMDDDGTFLEEGLALVDACVGWCREAGLHVVLDLHGAPGGQTGTNIDDSPRGRPELFTDERYRALTVRLWTEIARRYAGDETVAAYDLLNEPLPDEHAVRHRDDLVALYRDLTAAVRAVDPDHLIMYEGTHWASDVSIFTEVWDERSVIQFHRYWAAPDLDGIATFLEVRDRLGLPLYMGEGGENAPSWLATAFGLYEGQGIGWNFWTWKKLDNPHSPAVVVPPAGWADVQAFVAGTGPQPAPEDAWETLVALVDAMRLERCEWHPEVVAALLRRTPVELPAYAYGTHGEGVSWETSARSSDAPGARAGGAPPAAPGSFRADDGVTVERHGGEEGANPFAADPAERARAGRLWVLLQDGDSVAYDVSLGEATLAAGRLAVTLDVCPADGVGAADRAVQVSIDGVEVPGGWSGDTWSGATRALPQGTATPVGGQSRVTVRCVGDDLRLGAVTLT</sequence>
<keyword evidence="7" id="KW-1185">Reference proteome</keyword>
<dbReference type="EMBL" id="CP001819">
    <property type="protein sequence ID" value="ACZ20531.1"/>
    <property type="molecule type" value="Genomic_DNA"/>
</dbReference>
<dbReference type="Proteomes" id="UP000000322">
    <property type="component" value="Chromosome"/>
</dbReference>
<proteinExistence type="inferred from homology"/>
<dbReference type="eggNOG" id="COG2730">
    <property type="taxonomic scope" value="Bacteria"/>
</dbReference>
<dbReference type="GO" id="GO:0009986">
    <property type="term" value="C:cell surface"/>
    <property type="evidence" value="ECO:0007669"/>
    <property type="project" value="TreeGrafter"/>
</dbReference>
<feature type="region of interest" description="Disordered" evidence="4">
    <location>
        <begin position="1"/>
        <end position="47"/>
    </location>
</feature>
<protein>
    <submittedName>
        <fullName evidence="6">Endoglucanase</fullName>
    </submittedName>
</protein>
<comment type="similarity">
    <text evidence="3">Belongs to the glycosyl hydrolase 5 (cellulase A) family.</text>
</comment>
<dbReference type="GO" id="GO:0008422">
    <property type="term" value="F:beta-glucosidase activity"/>
    <property type="evidence" value="ECO:0007669"/>
    <property type="project" value="TreeGrafter"/>
</dbReference>
<dbReference type="STRING" id="446469.Sked_05710"/>
<reference evidence="6 7" key="1">
    <citation type="journal article" date="2009" name="Stand. Genomic Sci.">
        <title>Complete genome sequence of Sanguibacter keddieii type strain (ST-74).</title>
        <authorList>
            <person name="Ivanova N."/>
            <person name="Sikorski J."/>
            <person name="Sims D."/>
            <person name="Brettin T."/>
            <person name="Detter J.C."/>
            <person name="Han C."/>
            <person name="Lapidus A."/>
            <person name="Copeland A."/>
            <person name="Glavina Del Rio T."/>
            <person name="Nolan M."/>
            <person name="Chen F."/>
            <person name="Lucas S."/>
            <person name="Tice H."/>
            <person name="Cheng J.F."/>
            <person name="Bruce D."/>
            <person name="Goodwin L."/>
            <person name="Pitluck S."/>
            <person name="Pati A."/>
            <person name="Mavromatis K."/>
            <person name="Chen A."/>
            <person name="Palaniappan K."/>
            <person name="D'haeseleer P."/>
            <person name="Chain P."/>
            <person name="Bristow J."/>
            <person name="Eisen J.A."/>
            <person name="Markowitz V."/>
            <person name="Hugenholtz P."/>
            <person name="Goker M."/>
            <person name="Pukall R."/>
            <person name="Klenk H.P."/>
            <person name="Kyrpides N.C."/>
        </authorList>
    </citation>
    <scope>NUCLEOTIDE SEQUENCE [LARGE SCALE GENOMIC DNA]</scope>
    <source>
        <strain evidence="7">ATCC 51767 / DSM 10542 / NCFB 3025 / ST-74</strain>
    </source>
</reference>
<dbReference type="PANTHER" id="PTHR31297">
    <property type="entry name" value="GLUCAN ENDO-1,6-BETA-GLUCOSIDASE B"/>
    <property type="match status" value="1"/>
</dbReference>
<organism evidence="6 7">
    <name type="scientific">Sanguibacter keddieii (strain ATCC 51767 / DSM 10542 / NCFB 3025 / ST-74)</name>
    <dbReference type="NCBI Taxonomy" id="446469"/>
    <lineage>
        <taxon>Bacteria</taxon>
        <taxon>Bacillati</taxon>
        <taxon>Actinomycetota</taxon>
        <taxon>Actinomycetes</taxon>
        <taxon>Micrococcales</taxon>
        <taxon>Sanguibacteraceae</taxon>
        <taxon>Sanguibacter</taxon>
    </lineage>
</organism>
<name>D1BAI0_SANKS</name>
<dbReference type="HOGENOM" id="CLU_031875_0_0_11"/>
<feature type="domain" description="Glycoside hydrolase family 5" evidence="5">
    <location>
        <begin position="125"/>
        <end position="358"/>
    </location>
</feature>
<evidence type="ECO:0000313" key="7">
    <source>
        <dbReference type="Proteomes" id="UP000000322"/>
    </source>
</evidence>
<keyword evidence="2 3" id="KW-0326">Glycosidase</keyword>
<evidence type="ECO:0000256" key="4">
    <source>
        <dbReference type="SAM" id="MobiDB-lite"/>
    </source>
</evidence>
<dbReference type="Gene3D" id="3.20.20.80">
    <property type="entry name" value="Glycosidases"/>
    <property type="match status" value="1"/>
</dbReference>
<dbReference type="GO" id="GO:0005576">
    <property type="term" value="C:extracellular region"/>
    <property type="evidence" value="ECO:0007669"/>
    <property type="project" value="TreeGrafter"/>
</dbReference>
<evidence type="ECO:0000256" key="2">
    <source>
        <dbReference type="ARBA" id="ARBA00023295"/>
    </source>
</evidence>